<dbReference type="AlphaFoldDB" id="D2EFP6"/>
<keyword evidence="1" id="KW-0812">Transmembrane</keyword>
<dbReference type="EMBL" id="GG730048">
    <property type="protein sequence ID" value="EEZ92820.1"/>
    <property type="molecule type" value="Genomic_DNA"/>
</dbReference>
<proteinExistence type="predicted"/>
<organism evidence="2 3">
    <name type="scientific">Candidatus Parvarchaeum acidiphilum ARMAN-4</name>
    <dbReference type="NCBI Taxonomy" id="662760"/>
    <lineage>
        <taxon>Archaea</taxon>
        <taxon>Candidatus Parvarchaeota</taxon>
        <taxon>Candidatus Parvarchaeum</taxon>
    </lineage>
</organism>
<evidence type="ECO:0000313" key="2">
    <source>
        <dbReference type="EMBL" id="EEZ92820.1"/>
    </source>
</evidence>
<sequence>MIASAFLYKFGFLTLEFEEILIVIGTVLFVFSIASGLIK</sequence>
<evidence type="ECO:0000256" key="1">
    <source>
        <dbReference type="SAM" id="Phobius"/>
    </source>
</evidence>
<evidence type="ECO:0000313" key="3">
    <source>
        <dbReference type="Proteomes" id="UP000009375"/>
    </source>
</evidence>
<gene>
    <name evidence="2" type="ORF">BJBARM4_0567</name>
</gene>
<feature type="transmembrane region" description="Helical" evidence="1">
    <location>
        <begin position="20"/>
        <end position="38"/>
    </location>
</feature>
<dbReference type="Proteomes" id="UP000009375">
    <property type="component" value="Unassembled WGS sequence"/>
</dbReference>
<protein>
    <submittedName>
        <fullName evidence="2">Uncharacterized protein</fullName>
    </submittedName>
</protein>
<name>D2EFP6_PARA4</name>
<reference evidence="2 3" key="1">
    <citation type="journal article" date="2010" name="Proc. Natl. Acad. Sci. U.S.A.">
        <title>Enigmatic, ultrasmall, uncultivated Archaea.</title>
        <authorList>
            <person name="Baker B.J."/>
            <person name="Comolli L.R."/>
            <person name="Dick G.J."/>
            <person name="Hauser L.J."/>
            <person name="Hyatt D."/>
            <person name="Dill B.D."/>
            <person name="Land M.L."/>
            <person name="Verberkmoes N.C."/>
            <person name="Hettich R.L."/>
            <person name="Banfield J.F."/>
        </authorList>
    </citation>
    <scope>NUCLEOTIDE SEQUENCE [LARGE SCALE GENOMIC DNA]</scope>
</reference>
<accession>D2EFP6</accession>
<keyword evidence="1" id="KW-1133">Transmembrane helix</keyword>
<keyword evidence="1" id="KW-0472">Membrane</keyword>